<reference evidence="2 3" key="1">
    <citation type="submission" date="2023-07" db="EMBL/GenBank/DDBJ databases">
        <title>Sequencing the genomes of 1000 actinobacteria strains.</title>
        <authorList>
            <person name="Klenk H.-P."/>
        </authorList>
    </citation>
    <scope>NUCLEOTIDE SEQUENCE [LARGE SCALE GENOMIC DNA]</scope>
    <source>
        <strain evidence="2 3">DSM 14555</strain>
    </source>
</reference>
<dbReference type="SUPFAM" id="SSF53756">
    <property type="entry name" value="UDP-Glycosyltransferase/glycogen phosphorylase"/>
    <property type="match status" value="1"/>
</dbReference>
<dbReference type="Gene3D" id="3.40.50.2000">
    <property type="entry name" value="Glycogen Phosphorylase B"/>
    <property type="match status" value="2"/>
</dbReference>
<keyword evidence="3" id="KW-1185">Reference proteome</keyword>
<evidence type="ECO:0000313" key="3">
    <source>
        <dbReference type="Proteomes" id="UP001185069"/>
    </source>
</evidence>
<gene>
    <name evidence="2" type="ORF">JOE69_002680</name>
</gene>
<dbReference type="EMBL" id="JAVDQF010000001">
    <property type="protein sequence ID" value="MDR6270442.1"/>
    <property type="molecule type" value="Genomic_DNA"/>
</dbReference>
<dbReference type="RefSeq" id="WP_309799531.1">
    <property type="nucleotide sequence ID" value="NZ_BAAAHY010000007.1"/>
</dbReference>
<keyword evidence="1" id="KW-0808">Transferase</keyword>
<sequence length="345" mass="38003">MRQSTGALLRQLPYEFKRRVGHAHFPSMPVESLLGRTIAKYARRMPDADLFLYSGSALQAFCGPSRGRRFLFQYHPSPKFIEATLSEIDDLAELRAWEDEAEVSNTAMEAHHRAEVALADYFVVASSFTKNGLLELGVDERRVAVVPYGCPPVNTAPVPPPVRNEFLFVGQGVKRKGLHLLIEAWRRAELDGMRLRVVASRMDPEIADFAKDLSSVEITPRVSRQELGELMASADTFVMPSLVEGFGLVFGEALAQGCRLIGSSNTGVVDYRLDSRIGTVVPAGSLDALTRALQEAAASMDPKRPYWHDAIAAARERSWDSFRAGIVQSVSDLARPGSAVEGRDE</sequence>
<protein>
    <submittedName>
        <fullName evidence="2">Glycosyltransferase involved in cell wall biosynthesis</fullName>
    </submittedName>
</protein>
<dbReference type="PANTHER" id="PTHR46401">
    <property type="entry name" value="GLYCOSYLTRANSFERASE WBBK-RELATED"/>
    <property type="match status" value="1"/>
</dbReference>
<dbReference type="Pfam" id="PF13692">
    <property type="entry name" value="Glyco_trans_1_4"/>
    <property type="match status" value="1"/>
</dbReference>
<comment type="caution">
    <text evidence="2">The sequence shown here is derived from an EMBL/GenBank/DDBJ whole genome shotgun (WGS) entry which is preliminary data.</text>
</comment>
<dbReference type="Proteomes" id="UP001185069">
    <property type="component" value="Unassembled WGS sequence"/>
</dbReference>
<dbReference type="PANTHER" id="PTHR46401:SF2">
    <property type="entry name" value="GLYCOSYLTRANSFERASE WBBK-RELATED"/>
    <property type="match status" value="1"/>
</dbReference>
<proteinExistence type="predicted"/>
<accession>A0ABU1JDE0</accession>
<organism evidence="2 3">
    <name type="scientific">Arthrobacter russicus</name>
    <dbReference type="NCBI Taxonomy" id="172040"/>
    <lineage>
        <taxon>Bacteria</taxon>
        <taxon>Bacillati</taxon>
        <taxon>Actinomycetota</taxon>
        <taxon>Actinomycetes</taxon>
        <taxon>Micrococcales</taxon>
        <taxon>Micrococcaceae</taxon>
        <taxon>Arthrobacter</taxon>
    </lineage>
</organism>
<dbReference type="CDD" id="cd03801">
    <property type="entry name" value="GT4_PimA-like"/>
    <property type="match status" value="1"/>
</dbReference>
<evidence type="ECO:0000313" key="2">
    <source>
        <dbReference type="EMBL" id="MDR6270442.1"/>
    </source>
</evidence>
<name>A0ABU1JDE0_9MICC</name>
<evidence type="ECO:0000256" key="1">
    <source>
        <dbReference type="ARBA" id="ARBA00022679"/>
    </source>
</evidence>